<dbReference type="InterPro" id="IPR011712">
    <property type="entry name" value="Sig_transdc_His_kin_sub3_dim/P"/>
</dbReference>
<evidence type="ECO:0000256" key="4">
    <source>
        <dbReference type="ARBA" id="ARBA00022679"/>
    </source>
</evidence>
<comment type="catalytic activity">
    <reaction evidence="1">
        <text>ATP + protein L-histidine = ADP + protein N-phospho-L-histidine.</text>
        <dbReference type="EC" id="2.7.13.3"/>
    </reaction>
</comment>
<dbReference type="GO" id="GO:0046983">
    <property type="term" value="F:protein dimerization activity"/>
    <property type="evidence" value="ECO:0007669"/>
    <property type="project" value="InterPro"/>
</dbReference>
<keyword evidence="10" id="KW-1133">Transmembrane helix</keyword>
<dbReference type="EC" id="2.7.13.3" evidence="2"/>
<dbReference type="GO" id="GO:0005524">
    <property type="term" value="F:ATP binding"/>
    <property type="evidence" value="ECO:0007669"/>
    <property type="project" value="UniProtKB-KW"/>
</dbReference>
<keyword evidence="8" id="KW-0902">Two-component regulatory system</keyword>
<evidence type="ECO:0000313" key="12">
    <source>
        <dbReference type="EMBL" id="MXY94012.1"/>
    </source>
</evidence>
<dbReference type="AlphaFoldDB" id="A0A6B0YW86"/>
<evidence type="ECO:0000256" key="10">
    <source>
        <dbReference type="SAM" id="Phobius"/>
    </source>
</evidence>
<evidence type="ECO:0000256" key="2">
    <source>
        <dbReference type="ARBA" id="ARBA00012438"/>
    </source>
</evidence>
<keyword evidence="6" id="KW-0418">Kinase</keyword>
<comment type="caution">
    <text evidence="12">The sequence shown here is derived from an EMBL/GenBank/DDBJ whole genome shotgun (WGS) entry which is preliminary data.</text>
</comment>
<dbReference type="Gene3D" id="1.20.5.1930">
    <property type="match status" value="1"/>
</dbReference>
<keyword evidence="10" id="KW-0812">Transmembrane</keyword>
<evidence type="ECO:0000256" key="7">
    <source>
        <dbReference type="ARBA" id="ARBA00022840"/>
    </source>
</evidence>
<evidence type="ECO:0000256" key="9">
    <source>
        <dbReference type="SAM" id="Coils"/>
    </source>
</evidence>
<keyword evidence="10" id="KW-0472">Membrane</keyword>
<dbReference type="GO" id="GO:0000155">
    <property type="term" value="F:phosphorelay sensor kinase activity"/>
    <property type="evidence" value="ECO:0007669"/>
    <property type="project" value="InterPro"/>
</dbReference>
<evidence type="ECO:0000259" key="11">
    <source>
        <dbReference type="Pfam" id="PF07730"/>
    </source>
</evidence>
<dbReference type="PANTHER" id="PTHR24421:SF10">
    <property type="entry name" value="NITRATE_NITRITE SENSOR PROTEIN NARQ"/>
    <property type="match status" value="1"/>
</dbReference>
<keyword evidence="4" id="KW-0808">Transferase</keyword>
<feature type="domain" description="Signal transduction histidine kinase subgroup 3 dimerisation and phosphoacceptor" evidence="11">
    <location>
        <begin position="190"/>
        <end position="251"/>
    </location>
</feature>
<organism evidence="12">
    <name type="scientific">Caldilineaceae bacterium SB0664_bin_27</name>
    <dbReference type="NCBI Taxonomy" id="2605260"/>
    <lineage>
        <taxon>Bacteria</taxon>
        <taxon>Bacillati</taxon>
        <taxon>Chloroflexota</taxon>
        <taxon>Caldilineae</taxon>
        <taxon>Caldilineales</taxon>
        <taxon>Caldilineaceae</taxon>
    </lineage>
</organism>
<keyword evidence="3" id="KW-0597">Phosphoprotein</keyword>
<protein>
    <recommendedName>
        <fullName evidence="2">histidine kinase</fullName>
        <ecNumber evidence="2">2.7.13.3</ecNumber>
    </recommendedName>
</protein>
<evidence type="ECO:0000256" key="8">
    <source>
        <dbReference type="ARBA" id="ARBA00023012"/>
    </source>
</evidence>
<feature type="coiled-coil region" evidence="9">
    <location>
        <begin position="151"/>
        <end position="192"/>
    </location>
</feature>
<dbReference type="InterPro" id="IPR050482">
    <property type="entry name" value="Sensor_HK_TwoCompSys"/>
</dbReference>
<proteinExistence type="predicted"/>
<name>A0A6B0YW86_9CHLR</name>
<dbReference type="EMBL" id="VXRG01000094">
    <property type="protein sequence ID" value="MXY94012.1"/>
    <property type="molecule type" value="Genomic_DNA"/>
</dbReference>
<feature type="transmembrane region" description="Helical" evidence="10">
    <location>
        <begin position="67"/>
        <end position="93"/>
    </location>
</feature>
<dbReference type="Pfam" id="PF07730">
    <property type="entry name" value="HisKA_3"/>
    <property type="match status" value="1"/>
</dbReference>
<gene>
    <name evidence="12" type="ORF">F4Y42_11265</name>
</gene>
<feature type="transmembrane region" description="Helical" evidence="10">
    <location>
        <begin position="12"/>
        <end position="31"/>
    </location>
</feature>
<keyword evidence="5" id="KW-0547">Nucleotide-binding</keyword>
<feature type="transmembrane region" description="Helical" evidence="10">
    <location>
        <begin position="134"/>
        <end position="154"/>
    </location>
</feature>
<dbReference type="GO" id="GO:0016020">
    <property type="term" value="C:membrane"/>
    <property type="evidence" value="ECO:0007669"/>
    <property type="project" value="InterPro"/>
</dbReference>
<evidence type="ECO:0000256" key="5">
    <source>
        <dbReference type="ARBA" id="ARBA00022741"/>
    </source>
</evidence>
<feature type="transmembrane region" description="Helical" evidence="10">
    <location>
        <begin position="105"/>
        <end position="122"/>
    </location>
</feature>
<evidence type="ECO:0000256" key="1">
    <source>
        <dbReference type="ARBA" id="ARBA00000085"/>
    </source>
</evidence>
<keyword evidence="7" id="KW-0067">ATP-binding</keyword>
<evidence type="ECO:0000256" key="3">
    <source>
        <dbReference type="ARBA" id="ARBA00022553"/>
    </source>
</evidence>
<reference evidence="12" key="1">
    <citation type="submission" date="2019-09" db="EMBL/GenBank/DDBJ databases">
        <title>Characterisation of the sponge microbiome using genome-centric metagenomics.</title>
        <authorList>
            <person name="Engelberts J.P."/>
            <person name="Robbins S.J."/>
            <person name="De Goeij J.M."/>
            <person name="Aranda M."/>
            <person name="Bell S.C."/>
            <person name="Webster N.S."/>
        </authorList>
    </citation>
    <scope>NUCLEOTIDE SEQUENCE</scope>
    <source>
        <strain evidence="12">SB0664_bin_27</strain>
    </source>
</reference>
<feature type="transmembrane region" description="Helical" evidence="10">
    <location>
        <begin position="38"/>
        <end position="55"/>
    </location>
</feature>
<keyword evidence="9" id="KW-0175">Coiled coil</keyword>
<dbReference type="PANTHER" id="PTHR24421">
    <property type="entry name" value="NITRATE/NITRITE SENSOR PROTEIN NARX-RELATED"/>
    <property type="match status" value="1"/>
</dbReference>
<accession>A0A6B0YW86</accession>
<sequence>MPFLSFRHRENLVVKLAAQAIVLIAVVQTLVQRGSLPGLIPLIAASIFSILLWLLPVDNPRRANRYMLIQGMIASLALLQDFIFVYLFFVLSAQAMLLHSARPGLIWNGVFLTLALLANFLFHLEGELASGPRALMVTVGFVLACILSAGIATVRRDREEIRQLMSQLAEANTLLQESRKQAENLAAAQERNRLARELNHSLGHKMTVAIVQLEGAVLLLDKDPGRVAASLDTVHDQLKKGLNELRRIAKQV</sequence>
<evidence type="ECO:0000256" key="6">
    <source>
        <dbReference type="ARBA" id="ARBA00022777"/>
    </source>
</evidence>